<dbReference type="AlphaFoldDB" id="A0A7J6WRP4"/>
<organism evidence="1 2">
    <name type="scientific">Thalictrum thalictroides</name>
    <name type="common">Rue-anemone</name>
    <name type="synonym">Anemone thalictroides</name>
    <dbReference type="NCBI Taxonomy" id="46969"/>
    <lineage>
        <taxon>Eukaryota</taxon>
        <taxon>Viridiplantae</taxon>
        <taxon>Streptophyta</taxon>
        <taxon>Embryophyta</taxon>
        <taxon>Tracheophyta</taxon>
        <taxon>Spermatophyta</taxon>
        <taxon>Magnoliopsida</taxon>
        <taxon>Ranunculales</taxon>
        <taxon>Ranunculaceae</taxon>
        <taxon>Thalictroideae</taxon>
        <taxon>Thalictrum</taxon>
    </lineage>
</organism>
<evidence type="ECO:0000313" key="2">
    <source>
        <dbReference type="Proteomes" id="UP000554482"/>
    </source>
</evidence>
<evidence type="ECO:0000313" key="1">
    <source>
        <dbReference type="EMBL" id="KAF5199617.1"/>
    </source>
</evidence>
<dbReference type="Proteomes" id="UP000554482">
    <property type="component" value="Unassembled WGS sequence"/>
</dbReference>
<keyword evidence="2" id="KW-1185">Reference proteome</keyword>
<sequence length="66" mass="7653">MAYWYWAPVLDCHTSQIMVKFESDVGNGRIRVSLKSRKQAGHLAYAKVEMIEVIGTWRLIGWQTII</sequence>
<comment type="caution">
    <text evidence="1">The sequence shown here is derived from an EMBL/GenBank/DDBJ whole genome shotgun (WGS) entry which is preliminary data.</text>
</comment>
<proteinExistence type="predicted"/>
<dbReference type="EMBL" id="JABWDY010011695">
    <property type="protein sequence ID" value="KAF5199617.1"/>
    <property type="molecule type" value="Genomic_DNA"/>
</dbReference>
<protein>
    <submittedName>
        <fullName evidence="1">Uncharacterized protein</fullName>
    </submittedName>
</protein>
<reference evidence="1 2" key="1">
    <citation type="submission" date="2020-06" db="EMBL/GenBank/DDBJ databases">
        <title>Transcriptomic and genomic resources for Thalictrum thalictroides and T. hernandezii: Facilitating candidate gene discovery in an emerging model plant lineage.</title>
        <authorList>
            <person name="Arias T."/>
            <person name="Riano-Pachon D.M."/>
            <person name="Di Stilio V.S."/>
        </authorList>
    </citation>
    <scope>NUCLEOTIDE SEQUENCE [LARGE SCALE GENOMIC DNA]</scope>
    <source>
        <strain evidence="2">cv. WT478/WT964</strain>
        <tissue evidence="1">Leaves</tissue>
    </source>
</reference>
<gene>
    <name evidence="1" type="ORF">FRX31_010801</name>
</gene>
<accession>A0A7J6WRP4</accession>
<name>A0A7J6WRP4_THATH</name>